<sequence length="68" mass="7494">MTDQPFDIVFYLLLLILPLSALLARRLPIRDVFKMALAWVAIFGVAFILVVLWQQATGTGAAIGSLFS</sequence>
<organism evidence="2">
    <name type="scientific">hydrothermal vent metagenome</name>
    <dbReference type="NCBI Taxonomy" id="652676"/>
    <lineage>
        <taxon>unclassified sequences</taxon>
        <taxon>metagenomes</taxon>
        <taxon>ecological metagenomes</taxon>
    </lineage>
</organism>
<proteinExistence type="predicted"/>
<feature type="transmembrane region" description="Helical" evidence="1">
    <location>
        <begin position="6"/>
        <end position="24"/>
    </location>
</feature>
<dbReference type="AlphaFoldDB" id="A0A160TP18"/>
<keyword evidence="1" id="KW-0472">Membrane</keyword>
<name>A0A160TP18_9ZZZZ</name>
<dbReference type="EMBL" id="CZQE01000366">
    <property type="protein sequence ID" value="CUS46468.1"/>
    <property type="molecule type" value="Genomic_DNA"/>
</dbReference>
<reference evidence="2" key="1">
    <citation type="submission" date="2015-10" db="EMBL/GenBank/DDBJ databases">
        <authorList>
            <person name="Gilbert D.G."/>
        </authorList>
    </citation>
    <scope>NUCLEOTIDE SEQUENCE</scope>
</reference>
<keyword evidence="1" id="KW-1133">Transmembrane helix</keyword>
<evidence type="ECO:0000256" key="1">
    <source>
        <dbReference type="SAM" id="Phobius"/>
    </source>
</evidence>
<feature type="transmembrane region" description="Helical" evidence="1">
    <location>
        <begin position="36"/>
        <end position="56"/>
    </location>
</feature>
<evidence type="ECO:0000313" key="2">
    <source>
        <dbReference type="EMBL" id="CUS46468.1"/>
    </source>
</evidence>
<keyword evidence="1" id="KW-0812">Transmembrane</keyword>
<gene>
    <name evidence="2" type="ORF">MGWOODY_Smn692</name>
</gene>
<accession>A0A160TP18</accession>
<protein>
    <submittedName>
        <fullName evidence="2">Uncharacterized protein</fullName>
    </submittedName>
</protein>